<dbReference type="PIRSF" id="PIRSF017082">
    <property type="entry name" value="YflP"/>
    <property type="match status" value="1"/>
</dbReference>
<feature type="signal peptide" evidence="2">
    <location>
        <begin position="1"/>
        <end position="27"/>
    </location>
</feature>
<dbReference type="InterPro" id="IPR005064">
    <property type="entry name" value="BUG"/>
</dbReference>
<dbReference type="SUPFAM" id="SSF53850">
    <property type="entry name" value="Periplasmic binding protein-like II"/>
    <property type="match status" value="1"/>
</dbReference>
<comment type="caution">
    <text evidence="3">The sequence shown here is derived from an EMBL/GenBank/DDBJ whole genome shotgun (WGS) entry which is preliminary data.</text>
</comment>
<gene>
    <name evidence="3" type="ORF">GHT07_20100</name>
</gene>
<dbReference type="RefSeq" id="WP_153586879.1">
    <property type="nucleotide sequence ID" value="NZ_WJBU01000027.1"/>
</dbReference>
<dbReference type="PANTHER" id="PTHR42928">
    <property type="entry name" value="TRICARBOXYLATE-BINDING PROTEIN"/>
    <property type="match status" value="1"/>
</dbReference>
<name>A0A844BGK0_9BURK</name>
<protein>
    <submittedName>
        <fullName evidence="3">Tripartite tricarboxylate transporter substrate binding protein</fullName>
    </submittedName>
</protein>
<dbReference type="AlphaFoldDB" id="A0A844BGK0"/>
<evidence type="ECO:0000313" key="3">
    <source>
        <dbReference type="EMBL" id="MRD49581.1"/>
    </source>
</evidence>
<evidence type="ECO:0000313" key="4">
    <source>
        <dbReference type="Proteomes" id="UP000487350"/>
    </source>
</evidence>
<comment type="similarity">
    <text evidence="1">Belongs to the UPF0065 (bug) family.</text>
</comment>
<dbReference type="CDD" id="cd07012">
    <property type="entry name" value="PBP2_Bug_TTT"/>
    <property type="match status" value="1"/>
</dbReference>
<dbReference type="InterPro" id="IPR042100">
    <property type="entry name" value="Bug_dom1"/>
</dbReference>
<keyword evidence="2" id="KW-0732">Signal</keyword>
<dbReference type="EMBL" id="WJBU01000027">
    <property type="protein sequence ID" value="MRD49581.1"/>
    <property type="molecule type" value="Genomic_DNA"/>
</dbReference>
<dbReference type="OrthoDB" id="8898391at2"/>
<sequence length="326" mass="34584">MTNRRMLGTLLMASLAMVFGTPALPQAYPARAVTIVVPFPAGGSPDVLTRIIAEKVSANWGVPVVVEARPGAGGSIGAAHVARSPADGYTLLLATLSHVTNPGLTAGKSTWHPADDFSGIVELVNAPVVALVPASLPVRTLKEFVEYAKQRPGQLNYLMPGVGTSMHLNTEMLRLSSGIELQPIAYKGVPPGMPDLLTGRLAFAMSPMSVARGHVASGSLRALAVASPTRVKDLPDVPTFAEAGFPDAQVVSWYALVAPSKTPAAVRQRLNEEFTKALADPGVRDRLAQAGAMISDRSTPEQVDTMLKQQTVRWEQALKKIKIDKE</sequence>
<organism evidence="3 4">
    <name type="scientific">Caenimonas koreensis DSM 17982</name>
    <dbReference type="NCBI Taxonomy" id="1121255"/>
    <lineage>
        <taxon>Bacteria</taxon>
        <taxon>Pseudomonadati</taxon>
        <taxon>Pseudomonadota</taxon>
        <taxon>Betaproteobacteria</taxon>
        <taxon>Burkholderiales</taxon>
        <taxon>Comamonadaceae</taxon>
        <taxon>Caenimonas</taxon>
    </lineage>
</organism>
<reference evidence="3 4" key="1">
    <citation type="submission" date="2019-11" db="EMBL/GenBank/DDBJ databases">
        <title>Caenimonas koreensis gen. nov., sp. nov., isolated from activated sludge.</title>
        <authorList>
            <person name="Seung H.R."/>
        </authorList>
    </citation>
    <scope>NUCLEOTIDE SEQUENCE [LARGE SCALE GENOMIC DNA]</scope>
    <source>
        <strain evidence="3 4">EMB320</strain>
    </source>
</reference>
<dbReference type="Gene3D" id="3.40.190.150">
    <property type="entry name" value="Bordetella uptake gene, domain 1"/>
    <property type="match status" value="1"/>
</dbReference>
<keyword evidence="4" id="KW-1185">Reference proteome</keyword>
<evidence type="ECO:0000256" key="1">
    <source>
        <dbReference type="ARBA" id="ARBA00006987"/>
    </source>
</evidence>
<dbReference type="Proteomes" id="UP000487350">
    <property type="component" value="Unassembled WGS sequence"/>
</dbReference>
<dbReference type="Pfam" id="PF03401">
    <property type="entry name" value="TctC"/>
    <property type="match status" value="1"/>
</dbReference>
<dbReference type="PANTHER" id="PTHR42928:SF5">
    <property type="entry name" value="BLR1237 PROTEIN"/>
    <property type="match status" value="1"/>
</dbReference>
<evidence type="ECO:0000256" key="2">
    <source>
        <dbReference type="SAM" id="SignalP"/>
    </source>
</evidence>
<accession>A0A844BGK0</accession>
<proteinExistence type="inferred from homology"/>
<feature type="chain" id="PRO_5032433405" evidence="2">
    <location>
        <begin position="28"/>
        <end position="326"/>
    </location>
</feature>
<dbReference type="Gene3D" id="3.40.190.10">
    <property type="entry name" value="Periplasmic binding protein-like II"/>
    <property type="match status" value="1"/>
</dbReference>